<sequence length="61" mass="6377">MKNTVILLAVIGMLAACEDTMSAYPADDQMSDASEAATDAAETEPGDRDRDQDQTTSHSGG</sequence>
<organism evidence="2 3">
    <name type="scientific">Yoonia maritima</name>
    <dbReference type="NCBI Taxonomy" id="1435347"/>
    <lineage>
        <taxon>Bacteria</taxon>
        <taxon>Pseudomonadati</taxon>
        <taxon>Pseudomonadota</taxon>
        <taxon>Alphaproteobacteria</taxon>
        <taxon>Rhodobacterales</taxon>
        <taxon>Paracoccaceae</taxon>
        <taxon>Yoonia</taxon>
    </lineage>
</organism>
<accession>A0A2T0W1M6</accession>
<protein>
    <recommendedName>
        <fullName evidence="4">Lipoprotein</fullName>
    </recommendedName>
</protein>
<evidence type="ECO:0000313" key="3">
    <source>
        <dbReference type="Proteomes" id="UP000238007"/>
    </source>
</evidence>
<evidence type="ECO:0000256" key="1">
    <source>
        <dbReference type="SAM" id="MobiDB-lite"/>
    </source>
</evidence>
<dbReference type="RefSeq" id="WP_106355818.1">
    <property type="nucleotide sequence ID" value="NZ_PVTP01000003.1"/>
</dbReference>
<dbReference type="EMBL" id="PVTP01000003">
    <property type="protein sequence ID" value="PRY78912.1"/>
    <property type="molecule type" value="Genomic_DNA"/>
</dbReference>
<reference evidence="2 3" key="1">
    <citation type="submission" date="2018-03" db="EMBL/GenBank/DDBJ databases">
        <title>Genomic Encyclopedia of Archaeal and Bacterial Type Strains, Phase II (KMG-II): from individual species to whole genera.</title>
        <authorList>
            <person name="Goeker M."/>
        </authorList>
    </citation>
    <scope>NUCLEOTIDE SEQUENCE [LARGE SCALE GENOMIC DNA]</scope>
    <source>
        <strain evidence="2 3">DSM 101533</strain>
    </source>
</reference>
<name>A0A2T0W1M6_9RHOB</name>
<dbReference type="AlphaFoldDB" id="A0A2T0W1M6"/>
<proteinExistence type="predicted"/>
<evidence type="ECO:0000313" key="2">
    <source>
        <dbReference type="EMBL" id="PRY78912.1"/>
    </source>
</evidence>
<gene>
    <name evidence="2" type="ORF">CLV80_103241</name>
</gene>
<dbReference type="Proteomes" id="UP000238007">
    <property type="component" value="Unassembled WGS sequence"/>
</dbReference>
<feature type="region of interest" description="Disordered" evidence="1">
    <location>
        <begin position="26"/>
        <end position="61"/>
    </location>
</feature>
<keyword evidence="3" id="KW-1185">Reference proteome</keyword>
<evidence type="ECO:0008006" key="4">
    <source>
        <dbReference type="Google" id="ProtNLM"/>
    </source>
</evidence>
<feature type="compositionally biased region" description="Low complexity" evidence="1">
    <location>
        <begin position="31"/>
        <end position="40"/>
    </location>
</feature>
<dbReference type="PROSITE" id="PS51257">
    <property type="entry name" value="PROKAR_LIPOPROTEIN"/>
    <property type="match status" value="1"/>
</dbReference>
<comment type="caution">
    <text evidence="2">The sequence shown here is derived from an EMBL/GenBank/DDBJ whole genome shotgun (WGS) entry which is preliminary data.</text>
</comment>